<evidence type="ECO:0000256" key="1">
    <source>
        <dbReference type="ARBA" id="ARBA00004651"/>
    </source>
</evidence>
<evidence type="ECO:0000256" key="6">
    <source>
        <dbReference type="ARBA" id="ARBA00022989"/>
    </source>
</evidence>
<sequence length="278" mass="30310">MQINFGQRLRAGWRQNWPHYLTEAAGAALFLIVASLTTIVVKHPASPLHAWVGDSPYLGRTIVGLVIGVLIVLMVYSPWGRRSGAHFNPAVTLAFWQLGKVHRIDAVWYVLFQLLGAVTGAQLVKLLLGTWYAHPQVNYVVTKPGEDGLLVALGAEFVISLVLMLVLLLTLHSKPLHNKAGWLLGTLLAVYIIFEEPYSGMSTNPARSLASAVAAGHYASLWLYLVAPVLGMWLATLMFKLLYHGQKLPLAILAGSDATTGTTEQQPPQYPDPDAADN</sequence>
<evidence type="ECO:0000256" key="8">
    <source>
        <dbReference type="RuleBase" id="RU000477"/>
    </source>
</evidence>
<keyword evidence="5 8" id="KW-0812">Transmembrane</keyword>
<evidence type="ECO:0000256" key="10">
    <source>
        <dbReference type="SAM" id="Phobius"/>
    </source>
</evidence>
<dbReference type="Pfam" id="PF00230">
    <property type="entry name" value="MIP"/>
    <property type="match status" value="1"/>
</dbReference>
<feature type="region of interest" description="Disordered" evidence="9">
    <location>
        <begin position="259"/>
        <end position="278"/>
    </location>
</feature>
<dbReference type="OrthoDB" id="9807293at2"/>
<dbReference type="Gene3D" id="1.20.1080.10">
    <property type="entry name" value="Glycerol uptake facilitator protein"/>
    <property type="match status" value="1"/>
</dbReference>
<dbReference type="GO" id="GO:0015250">
    <property type="term" value="F:water channel activity"/>
    <property type="evidence" value="ECO:0007669"/>
    <property type="project" value="TreeGrafter"/>
</dbReference>
<comment type="caution">
    <text evidence="11">The sequence shown here is derived from an EMBL/GenBank/DDBJ whole genome shotgun (WGS) entry which is preliminary data.</text>
</comment>
<keyword evidence="3 8" id="KW-0813">Transport</keyword>
<evidence type="ECO:0000256" key="5">
    <source>
        <dbReference type="ARBA" id="ARBA00022692"/>
    </source>
</evidence>
<evidence type="ECO:0008006" key="13">
    <source>
        <dbReference type="Google" id="ProtNLM"/>
    </source>
</evidence>
<dbReference type="PRINTS" id="PR00783">
    <property type="entry name" value="MINTRINSICP"/>
</dbReference>
<dbReference type="InterPro" id="IPR000425">
    <property type="entry name" value="MIP"/>
</dbReference>
<dbReference type="PROSITE" id="PS00221">
    <property type="entry name" value="MIP"/>
    <property type="match status" value="1"/>
</dbReference>
<keyword evidence="7 10" id="KW-0472">Membrane</keyword>
<dbReference type="EMBL" id="MTSE01000001">
    <property type="protein sequence ID" value="OUJ76033.1"/>
    <property type="molecule type" value="Genomic_DNA"/>
</dbReference>
<feature type="transmembrane region" description="Helical" evidence="10">
    <location>
        <begin position="181"/>
        <end position="201"/>
    </location>
</feature>
<evidence type="ECO:0000256" key="9">
    <source>
        <dbReference type="SAM" id="MobiDB-lite"/>
    </source>
</evidence>
<comment type="similarity">
    <text evidence="2 8">Belongs to the MIP/aquaporin (TC 1.A.8) family.</text>
</comment>
<gene>
    <name evidence="11" type="ORF">BXP70_01785</name>
</gene>
<dbReference type="Proteomes" id="UP000194873">
    <property type="component" value="Unassembled WGS sequence"/>
</dbReference>
<feature type="transmembrane region" description="Helical" evidence="10">
    <location>
        <begin position="221"/>
        <end position="243"/>
    </location>
</feature>
<organism evidence="11 12">
    <name type="scientific">Hymenobacter crusticola</name>
    <dbReference type="NCBI Taxonomy" id="1770526"/>
    <lineage>
        <taxon>Bacteria</taxon>
        <taxon>Pseudomonadati</taxon>
        <taxon>Bacteroidota</taxon>
        <taxon>Cytophagia</taxon>
        <taxon>Cytophagales</taxon>
        <taxon>Hymenobacteraceae</taxon>
        <taxon>Hymenobacter</taxon>
    </lineage>
</organism>
<keyword evidence="12" id="KW-1185">Reference proteome</keyword>
<evidence type="ECO:0000313" key="11">
    <source>
        <dbReference type="EMBL" id="OUJ76033.1"/>
    </source>
</evidence>
<evidence type="ECO:0000256" key="4">
    <source>
        <dbReference type="ARBA" id="ARBA00022475"/>
    </source>
</evidence>
<reference evidence="11 12" key="1">
    <citation type="submission" date="2017-01" db="EMBL/GenBank/DDBJ databases">
        <title>A new Hymenobacter.</title>
        <authorList>
            <person name="Liang Y."/>
            <person name="Feng F."/>
        </authorList>
    </citation>
    <scope>NUCLEOTIDE SEQUENCE [LARGE SCALE GENOMIC DNA]</scope>
    <source>
        <strain evidence="11">MIMBbqt21</strain>
    </source>
</reference>
<dbReference type="PANTHER" id="PTHR19139:SF199">
    <property type="entry name" value="MIP17260P"/>
    <property type="match status" value="1"/>
</dbReference>
<dbReference type="PANTHER" id="PTHR19139">
    <property type="entry name" value="AQUAPORIN TRANSPORTER"/>
    <property type="match status" value="1"/>
</dbReference>
<feature type="transmembrane region" description="Helical" evidence="10">
    <location>
        <begin position="61"/>
        <end position="79"/>
    </location>
</feature>
<evidence type="ECO:0000313" key="12">
    <source>
        <dbReference type="Proteomes" id="UP000194873"/>
    </source>
</evidence>
<comment type="subcellular location">
    <subcellularLocation>
        <location evidence="1">Cell membrane</location>
        <topology evidence="1">Multi-pass membrane protein</topology>
    </subcellularLocation>
</comment>
<dbReference type="InterPro" id="IPR022357">
    <property type="entry name" value="MIP_CS"/>
</dbReference>
<protein>
    <recommendedName>
        <fullName evidence="13">Aquaporin family protein</fullName>
    </recommendedName>
</protein>
<feature type="transmembrane region" description="Helical" evidence="10">
    <location>
        <begin position="106"/>
        <end position="128"/>
    </location>
</feature>
<keyword evidence="4" id="KW-1003">Cell membrane</keyword>
<dbReference type="SUPFAM" id="SSF81338">
    <property type="entry name" value="Aquaporin-like"/>
    <property type="match status" value="1"/>
</dbReference>
<dbReference type="InterPro" id="IPR023271">
    <property type="entry name" value="Aquaporin-like"/>
</dbReference>
<dbReference type="GO" id="GO:0005886">
    <property type="term" value="C:plasma membrane"/>
    <property type="evidence" value="ECO:0007669"/>
    <property type="project" value="UniProtKB-SubCell"/>
</dbReference>
<dbReference type="InterPro" id="IPR034294">
    <property type="entry name" value="Aquaporin_transptr"/>
</dbReference>
<proteinExistence type="inferred from homology"/>
<dbReference type="RefSeq" id="WP_086592283.1">
    <property type="nucleotide sequence ID" value="NZ_MTSE01000001.1"/>
</dbReference>
<evidence type="ECO:0000256" key="2">
    <source>
        <dbReference type="ARBA" id="ARBA00006175"/>
    </source>
</evidence>
<feature type="transmembrane region" description="Helical" evidence="10">
    <location>
        <begin position="20"/>
        <end position="41"/>
    </location>
</feature>
<evidence type="ECO:0000256" key="7">
    <source>
        <dbReference type="ARBA" id="ARBA00023136"/>
    </source>
</evidence>
<dbReference type="AlphaFoldDB" id="A0A243WJG0"/>
<keyword evidence="6 10" id="KW-1133">Transmembrane helix</keyword>
<evidence type="ECO:0000256" key="3">
    <source>
        <dbReference type="ARBA" id="ARBA00022448"/>
    </source>
</evidence>
<name>A0A243WJG0_9BACT</name>
<accession>A0A243WJG0</accession>
<feature type="transmembrane region" description="Helical" evidence="10">
    <location>
        <begin position="148"/>
        <end position="169"/>
    </location>
</feature>